<organism evidence="3">
    <name type="scientific">Soboliphyme baturini</name>
    <dbReference type="NCBI Taxonomy" id="241478"/>
    <lineage>
        <taxon>Eukaryota</taxon>
        <taxon>Metazoa</taxon>
        <taxon>Ecdysozoa</taxon>
        <taxon>Nematoda</taxon>
        <taxon>Enoplea</taxon>
        <taxon>Dorylaimia</taxon>
        <taxon>Dioctophymatida</taxon>
        <taxon>Dioctophymatoidea</taxon>
        <taxon>Soboliphymatidae</taxon>
        <taxon>Soboliphyme</taxon>
    </lineage>
</organism>
<reference evidence="3" key="1">
    <citation type="submission" date="2016-06" db="UniProtKB">
        <authorList>
            <consortium name="WormBaseParasite"/>
        </authorList>
    </citation>
    <scope>IDENTIFICATION</scope>
</reference>
<evidence type="ECO:0000313" key="3">
    <source>
        <dbReference type="WBParaSite" id="SBAD_0000693501-mRNA-1"/>
    </source>
</evidence>
<sequence>MEQKSFQLEFDMSKHATQQRQERKLIPGKSTVKECSFETTSVISELIPKLIKCYEKSTIKRIALNCGMPRASNNHAGMLVNSADLFRWFDAPRFADIVDLNLDNCCLDLCVLQKIKHLFPRLKSLTVFVPGLMVSEENMRILIAGSTPLKTMQRPQIRATEKNMEIAQLAGLITSWLPSLEVLRLTDEND</sequence>
<protein>
    <submittedName>
        <fullName evidence="1 3">Uncharacterized protein</fullName>
    </submittedName>
</protein>
<reference evidence="1 2" key="2">
    <citation type="submission" date="2018-11" db="EMBL/GenBank/DDBJ databases">
        <authorList>
            <consortium name="Pathogen Informatics"/>
        </authorList>
    </citation>
    <scope>NUCLEOTIDE SEQUENCE [LARGE SCALE GENOMIC DNA]</scope>
</reference>
<keyword evidence="2" id="KW-1185">Reference proteome</keyword>
<evidence type="ECO:0000313" key="2">
    <source>
        <dbReference type="Proteomes" id="UP000270296"/>
    </source>
</evidence>
<dbReference type="Proteomes" id="UP000270296">
    <property type="component" value="Unassembled WGS sequence"/>
</dbReference>
<evidence type="ECO:0000313" key="1">
    <source>
        <dbReference type="EMBL" id="VDP10545.1"/>
    </source>
</evidence>
<dbReference type="EMBL" id="UZAM01009940">
    <property type="protein sequence ID" value="VDP10545.1"/>
    <property type="molecule type" value="Genomic_DNA"/>
</dbReference>
<dbReference type="AlphaFoldDB" id="A0A183ISS7"/>
<name>A0A183ISS7_9BILA</name>
<dbReference type="WBParaSite" id="SBAD_0000693501-mRNA-1">
    <property type="protein sequence ID" value="SBAD_0000693501-mRNA-1"/>
    <property type="gene ID" value="SBAD_0000693501"/>
</dbReference>
<accession>A0A183ISS7</accession>
<proteinExistence type="predicted"/>
<gene>
    <name evidence="1" type="ORF">SBAD_LOCUS6674</name>
</gene>